<accession>A0A139GWG0</accession>
<protein>
    <recommendedName>
        <fullName evidence="6">Oxidase ustYa</fullName>
    </recommendedName>
</protein>
<dbReference type="GO" id="GO:0043386">
    <property type="term" value="P:mycotoxin biosynthetic process"/>
    <property type="evidence" value="ECO:0007669"/>
    <property type="project" value="InterPro"/>
</dbReference>
<comment type="caution">
    <text evidence="4">The sequence shown here is derived from an EMBL/GenBank/DDBJ whole genome shotgun (WGS) entry which is preliminary data.</text>
</comment>
<feature type="transmembrane region" description="Helical" evidence="3">
    <location>
        <begin position="12"/>
        <end position="30"/>
    </location>
</feature>
<name>A0A139GWG0_9PEZI</name>
<dbReference type="EMBL" id="LFZN01000283">
    <property type="protein sequence ID" value="KXS94509.1"/>
    <property type="molecule type" value="Genomic_DNA"/>
</dbReference>
<evidence type="ECO:0000313" key="4">
    <source>
        <dbReference type="EMBL" id="KXS94509.1"/>
    </source>
</evidence>
<sequence>MASTGFYESRSLIVSMLIFLSVLMLLILGFRPSTVAEPERWQHHDSNGFVKHQDFQPDWRFSLLDAEADQDWENLTEPNGGVIWKVVPEAQHPLIHGVGMFHQLHCLRAIRSVLKDLMDAQKRQHTDIGHAVHCLDYLRQAVLCYADDTEERAEWDEKRKRFVTDGMVPHECRRSEDLYRMLELQEELFPDEVAAWRQSHSSQPHHTRP</sequence>
<evidence type="ECO:0008006" key="6">
    <source>
        <dbReference type="Google" id="ProtNLM"/>
    </source>
</evidence>
<gene>
    <name evidence="4" type="ORF">AC578_8332</name>
</gene>
<organism evidence="4 5">
    <name type="scientific">Pseudocercospora eumusae</name>
    <dbReference type="NCBI Taxonomy" id="321146"/>
    <lineage>
        <taxon>Eukaryota</taxon>
        <taxon>Fungi</taxon>
        <taxon>Dikarya</taxon>
        <taxon>Ascomycota</taxon>
        <taxon>Pezizomycotina</taxon>
        <taxon>Dothideomycetes</taxon>
        <taxon>Dothideomycetidae</taxon>
        <taxon>Mycosphaerellales</taxon>
        <taxon>Mycosphaerellaceae</taxon>
        <taxon>Pseudocercospora</taxon>
    </lineage>
</organism>
<keyword evidence="3" id="KW-0812">Transmembrane</keyword>
<dbReference type="Proteomes" id="UP000070133">
    <property type="component" value="Unassembled WGS sequence"/>
</dbReference>
<dbReference type="InterPro" id="IPR021765">
    <property type="entry name" value="UstYa-like"/>
</dbReference>
<dbReference type="AlphaFoldDB" id="A0A139GWG0"/>
<comment type="similarity">
    <text evidence="2">Belongs to the ustYa family.</text>
</comment>
<dbReference type="PANTHER" id="PTHR33365">
    <property type="entry name" value="YALI0B05434P"/>
    <property type="match status" value="1"/>
</dbReference>
<keyword evidence="3" id="KW-1133">Transmembrane helix</keyword>
<keyword evidence="5" id="KW-1185">Reference proteome</keyword>
<proteinExistence type="inferred from homology"/>
<reference evidence="4" key="1">
    <citation type="submission" date="2015-07" db="EMBL/GenBank/DDBJ databases">
        <title>Comparative genomics of the Sigatoka disease complex on banana suggests a link between parallel evolutionary changes in Pseudocercospora fijiensis and Pseudocercospora eumusae and increased virulence on the banana host.</title>
        <authorList>
            <person name="Chang T.-C."/>
            <person name="Salvucci A."/>
            <person name="Crous P.W."/>
            <person name="Stergiopoulos I."/>
        </authorList>
    </citation>
    <scope>NUCLEOTIDE SEQUENCE [LARGE SCALE GENOMIC DNA]</scope>
    <source>
        <strain evidence="4">CBS 114824</strain>
    </source>
</reference>
<keyword evidence="3" id="KW-0472">Membrane</keyword>
<evidence type="ECO:0000256" key="2">
    <source>
        <dbReference type="ARBA" id="ARBA00035112"/>
    </source>
</evidence>
<dbReference type="PANTHER" id="PTHR33365:SF4">
    <property type="entry name" value="CYCLOCHLOROTINE BIOSYNTHESIS PROTEIN O"/>
    <property type="match status" value="1"/>
</dbReference>
<dbReference type="STRING" id="321146.A0A139GWG0"/>
<evidence type="ECO:0000313" key="5">
    <source>
        <dbReference type="Proteomes" id="UP000070133"/>
    </source>
</evidence>
<evidence type="ECO:0000256" key="1">
    <source>
        <dbReference type="ARBA" id="ARBA00004685"/>
    </source>
</evidence>
<dbReference type="OrthoDB" id="3687641at2759"/>
<dbReference type="Pfam" id="PF11807">
    <property type="entry name" value="UstYa"/>
    <property type="match status" value="1"/>
</dbReference>
<comment type="pathway">
    <text evidence="1">Mycotoxin biosynthesis.</text>
</comment>
<evidence type="ECO:0000256" key="3">
    <source>
        <dbReference type="SAM" id="Phobius"/>
    </source>
</evidence>